<accession>A0A2H3B8D1</accession>
<dbReference type="EMBL" id="KZ293492">
    <property type="protein sequence ID" value="PBK60093.1"/>
    <property type="molecule type" value="Genomic_DNA"/>
</dbReference>
<dbReference type="PROSITE" id="PS50158">
    <property type="entry name" value="ZF_CCHC"/>
    <property type="match status" value="1"/>
</dbReference>
<gene>
    <name evidence="5" type="ORF">ARMSODRAFT_1026873</name>
</gene>
<dbReference type="SMART" id="SM00343">
    <property type="entry name" value="ZnF_C2HC"/>
    <property type="match status" value="1"/>
</dbReference>
<keyword evidence="2" id="KW-0862">Zinc</keyword>
<dbReference type="Gene3D" id="4.10.60.10">
    <property type="entry name" value="Zinc finger, CCHC-type"/>
    <property type="match status" value="1"/>
</dbReference>
<dbReference type="GO" id="GO:0003676">
    <property type="term" value="F:nucleic acid binding"/>
    <property type="evidence" value="ECO:0007669"/>
    <property type="project" value="InterPro"/>
</dbReference>
<sequence>MFKLRMGNSAATTYFQELEKLAKLMGWRRDEGERGVLVKASQGVPQTYTQWKAHIIAMHEECQKKWAFNQATGSGFCKSCPQQKGSSNTATSHTKTDGATSSSPAKPTSNAAPRDASSGKWTTYAGRGEPMDISTLCREGKCFRCQKKGHLSKDCPDKKEYKDICSVHTAEQAKPEEKEESKVKEVKETAV</sequence>
<feature type="domain" description="CCHC-type" evidence="4">
    <location>
        <begin position="141"/>
        <end position="157"/>
    </location>
</feature>
<dbReference type="GO" id="GO:0008270">
    <property type="term" value="F:zinc ion binding"/>
    <property type="evidence" value="ECO:0007669"/>
    <property type="project" value="UniProtKB-KW"/>
</dbReference>
<dbReference type="SUPFAM" id="SSF57756">
    <property type="entry name" value="Retrovirus zinc finger-like domains"/>
    <property type="match status" value="1"/>
</dbReference>
<reference evidence="6" key="1">
    <citation type="journal article" date="2017" name="Nat. Ecol. Evol.">
        <title>Genome expansion and lineage-specific genetic innovations in the forest pathogenic fungi Armillaria.</title>
        <authorList>
            <person name="Sipos G."/>
            <person name="Prasanna A.N."/>
            <person name="Walter M.C."/>
            <person name="O'Connor E."/>
            <person name="Balint B."/>
            <person name="Krizsan K."/>
            <person name="Kiss B."/>
            <person name="Hess J."/>
            <person name="Varga T."/>
            <person name="Slot J."/>
            <person name="Riley R."/>
            <person name="Boka B."/>
            <person name="Rigling D."/>
            <person name="Barry K."/>
            <person name="Lee J."/>
            <person name="Mihaltcheva S."/>
            <person name="LaButti K."/>
            <person name="Lipzen A."/>
            <person name="Waldron R."/>
            <person name="Moloney N.M."/>
            <person name="Sperisen C."/>
            <person name="Kredics L."/>
            <person name="Vagvoelgyi C."/>
            <person name="Patrignani A."/>
            <person name="Fitzpatrick D."/>
            <person name="Nagy I."/>
            <person name="Doyle S."/>
            <person name="Anderson J.B."/>
            <person name="Grigoriev I.V."/>
            <person name="Gueldener U."/>
            <person name="Muensterkoetter M."/>
            <person name="Nagy L.G."/>
        </authorList>
    </citation>
    <scope>NUCLEOTIDE SEQUENCE [LARGE SCALE GENOMIC DNA]</scope>
    <source>
        <strain evidence="6">28-4</strain>
    </source>
</reference>
<name>A0A2H3B8D1_9AGAR</name>
<organism evidence="5 6">
    <name type="scientific">Armillaria solidipes</name>
    <dbReference type="NCBI Taxonomy" id="1076256"/>
    <lineage>
        <taxon>Eukaryota</taxon>
        <taxon>Fungi</taxon>
        <taxon>Dikarya</taxon>
        <taxon>Basidiomycota</taxon>
        <taxon>Agaricomycotina</taxon>
        <taxon>Agaricomycetes</taxon>
        <taxon>Agaricomycetidae</taxon>
        <taxon>Agaricales</taxon>
        <taxon>Marasmiineae</taxon>
        <taxon>Physalacriaceae</taxon>
        <taxon>Armillaria</taxon>
    </lineage>
</organism>
<dbReference type="Pfam" id="PF00098">
    <property type="entry name" value="zf-CCHC"/>
    <property type="match status" value="1"/>
</dbReference>
<feature type="compositionally biased region" description="Polar residues" evidence="3">
    <location>
        <begin position="87"/>
        <end position="111"/>
    </location>
</feature>
<feature type="region of interest" description="Disordered" evidence="3">
    <location>
        <begin position="87"/>
        <end position="126"/>
    </location>
</feature>
<evidence type="ECO:0000259" key="4">
    <source>
        <dbReference type="PROSITE" id="PS50158"/>
    </source>
</evidence>
<protein>
    <recommendedName>
        <fullName evidence="4">CCHC-type domain-containing protein</fullName>
    </recommendedName>
</protein>
<evidence type="ECO:0000256" key="3">
    <source>
        <dbReference type="SAM" id="MobiDB-lite"/>
    </source>
</evidence>
<evidence type="ECO:0000256" key="1">
    <source>
        <dbReference type="ARBA" id="ARBA00022664"/>
    </source>
</evidence>
<feature type="region of interest" description="Disordered" evidence="3">
    <location>
        <begin position="169"/>
        <end position="191"/>
    </location>
</feature>
<dbReference type="InterPro" id="IPR036875">
    <property type="entry name" value="Znf_CCHC_sf"/>
</dbReference>
<keyword evidence="1" id="KW-0507">mRNA processing</keyword>
<keyword evidence="2" id="KW-0863">Zinc-finger</keyword>
<dbReference type="Proteomes" id="UP000218334">
    <property type="component" value="Unassembled WGS sequence"/>
</dbReference>
<keyword evidence="2" id="KW-0479">Metal-binding</keyword>
<dbReference type="AlphaFoldDB" id="A0A2H3B8D1"/>
<evidence type="ECO:0000313" key="5">
    <source>
        <dbReference type="EMBL" id="PBK60093.1"/>
    </source>
</evidence>
<dbReference type="GO" id="GO:0006397">
    <property type="term" value="P:mRNA processing"/>
    <property type="evidence" value="ECO:0007669"/>
    <property type="project" value="UniProtKB-KW"/>
</dbReference>
<evidence type="ECO:0000256" key="2">
    <source>
        <dbReference type="PROSITE-ProRule" id="PRU00047"/>
    </source>
</evidence>
<dbReference type="InterPro" id="IPR001878">
    <property type="entry name" value="Znf_CCHC"/>
</dbReference>
<keyword evidence="6" id="KW-1185">Reference proteome</keyword>
<evidence type="ECO:0000313" key="6">
    <source>
        <dbReference type="Proteomes" id="UP000218334"/>
    </source>
</evidence>
<proteinExistence type="predicted"/>